<gene>
    <name evidence="1" type="ORF">SAMN02194393_03584</name>
</gene>
<protein>
    <submittedName>
        <fullName evidence="1">Virus attachment protein p12 family</fullName>
    </submittedName>
</protein>
<dbReference type="Pfam" id="PF12669">
    <property type="entry name" value="FeoB_associated"/>
    <property type="match status" value="1"/>
</dbReference>
<reference evidence="1 2" key="1">
    <citation type="submission" date="2017-02" db="EMBL/GenBank/DDBJ databases">
        <authorList>
            <person name="Peterson S.W."/>
        </authorList>
    </citation>
    <scope>NUCLEOTIDE SEQUENCE [LARGE SCALE GENOMIC DNA]</scope>
    <source>
        <strain evidence="1 2">M1</strain>
    </source>
</reference>
<dbReference type="EMBL" id="FUZT01000009">
    <property type="protein sequence ID" value="SKC81253.1"/>
    <property type="molecule type" value="Genomic_DNA"/>
</dbReference>
<dbReference type="RefSeq" id="WP_079493420.1">
    <property type="nucleotide sequence ID" value="NZ_FUZT01000009.1"/>
</dbReference>
<organism evidence="1 2">
    <name type="scientific">Maledivibacter halophilus</name>
    <dbReference type="NCBI Taxonomy" id="36842"/>
    <lineage>
        <taxon>Bacteria</taxon>
        <taxon>Bacillati</taxon>
        <taxon>Bacillota</taxon>
        <taxon>Clostridia</taxon>
        <taxon>Peptostreptococcales</taxon>
        <taxon>Caminicellaceae</taxon>
        <taxon>Maledivibacter</taxon>
    </lineage>
</organism>
<evidence type="ECO:0000313" key="1">
    <source>
        <dbReference type="EMBL" id="SKC81253.1"/>
    </source>
</evidence>
<evidence type="ECO:0000313" key="2">
    <source>
        <dbReference type="Proteomes" id="UP000190285"/>
    </source>
</evidence>
<name>A0A1T5LZD7_9FIRM</name>
<proteinExistence type="predicted"/>
<dbReference type="Proteomes" id="UP000190285">
    <property type="component" value="Unassembled WGS sequence"/>
</dbReference>
<accession>A0A1T5LZD7</accession>
<sequence>MGGIITFVLAALVLGYGGYALVKGLKREVKGEGCSGCSGCSLSKNCKSRNIHDI</sequence>
<dbReference type="STRING" id="36842.SAMN02194393_03584"/>
<dbReference type="AlphaFoldDB" id="A0A1T5LZD7"/>
<keyword evidence="2" id="KW-1185">Reference proteome</keyword>